<sequence>MQAENPAQIISSPLKAVLFMRLKTYAICLYILLIYWISSHIPQMHSLFFPTLGAFSLLFISRPLNRAEIRNIAVGAISASAVGSLFVHLSTGILSLLATLLIVLGLMKKMNWSAPPILAVALIPFFTQPPTVWVIPVSVACTLAGLLVTLSAAAYAEKLMGGKPAVIKTDSDTAA</sequence>
<dbReference type="EMBL" id="QXQB01000006">
    <property type="protein sequence ID" value="RJX37399.1"/>
    <property type="molecule type" value="Genomic_DNA"/>
</dbReference>
<gene>
    <name evidence="2" type="ORF">D3P09_23925</name>
</gene>
<feature type="transmembrane region" description="Helical" evidence="1">
    <location>
        <begin position="18"/>
        <end position="37"/>
    </location>
</feature>
<evidence type="ECO:0000256" key="1">
    <source>
        <dbReference type="SAM" id="Phobius"/>
    </source>
</evidence>
<proteinExistence type="predicted"/>
<evidence type="ECO:0000313" key="2">
    <source>
        <dbReference type="EMBL" id="RJX37399.1"/>
    </source>
</evidence>
<feature type="transmembrane region" description="Helical" evidence="1">
    <location>
        <begin position="43"/>
        <end position="60"/>
    </location>
</feature>
<keyword evidence="3" id="KW-1185">Reference proteome</keyword>
<dbReference type="Proteomes" id="UP000267798">
    <property type="component" value="Unassembled WGS sequence"/>
</dbReference>
<evidence type="ECO:0000313" key="3">
    <source>
        <dbReference type="Proteomes" id="UP000267798"/>
    </source>
</evidence>
<dbReference type="OrthoDB" id="2663140at2"/>
<keyword evidence="1" id="KW-0472">Membrane</keyword>
<protein>
    <recommendedName>
        <fullName evidence="4">HPP family protein</fullName>
    </recommendedName>
</protein>
<feature type="transmembrane region" description="Helical" evidence="1">
    <location>
        <begin position="72"/>
        <end position="105"/>
    </location>
</feature>
<keyword evidence="1" id="KW-1133">Transmembrane helix</keyword>
<name>A0A3A6PGZ1_9BACL</name>
<accession>A0A3A6PGZ1</accession>
<keyword evidence="1" id="KW-0812">Transmembrane</keyword>
<feature type="transmembrane region" description="Helical" evidence="1">
    <location>
        <begin position="133"/>
        <end position="156"/>
    </location>
</feature>
<evidence type="ECO:0008006" key="4">
    <source>
        <dbReference type="Google" id="ProtNLM"/>
    </source>
</evidence>
<reference evidence="2 3" key="1">
    <citation type="submission" date="2018-09" db="EMBL/GenBank/DDBJ databases">
        <title>Paenibacillus aracenensis nov. sp. isolated from a cave in southern Spain.</title>
        <authorList>
            <person name="Jurado V."/>
            <person name="Gutierrez-Patricio S."/>
            <person name="Gonzalez-Pimentel J.L."/>
            <person name="Miller A.Z."/>
            <person name="Laiz L."/>
            <person name="Saiz-Jimenez C."/>
        </authorList>
    </citation>
    <scope>NUCLEOTIDE SEQUENCE [LARGE SCALE GENOMIC DNA]</scope>
    <source>
        <strain evidence="2 3">JCM 19203</strain>
    </source>
</reference>
<organism evidence="2 3">
    <name type="scientific">Paenibacillus pinisoli</name>
    <dbReference type="NCBI Taxonomy" id="1276110"/>
    <lineage>
        <taxon>Bacteria</taxon>
        <taxon>Bacillati</taxon>
        <taxon>Bacillota</taxon>
        <taxon>Bacilli</taxon>
        <taxon>Bacillales</taxon>
        <taxon>Paenibacillaceae</taxon>
        <taxon>Paenibacillus</taxon>
    </lineage>
</organism>
<dbReference type="AlphaFoldDB" id="A0A3A6PGZ1"/>
<comment type="caution">
    <text evidence="2">The sequence shown here is derived from an EMBL/GenBank/DDBJ whole genome shotgun (WGS) entry which is preliminary data.</text>
</comment>